<keyword evidence="5 8" id="KW-0560">Oxidoreductase</keyword>
<proteinExistence type="inferred from homology"/>
<dbReference type="EC" id="1.8.1.7" evidence="11"/>
<evidence type="ECO:0000256" key="7">
    <source>
        <dbReference type="ARBA" id="ARBA00023284"/>
    </source>
</evidence>
<comment type="cofactor">
    <cofactor evidence="1">
        <name>FAD</name>
        <dbReference type="ChEBI" id="CHEBI:57692"/>
    </cofactor>
</comment>
<evidence type="ECO:0000256" key="1">
    <source>
        <dbReference type="ARBA" id="ARBA00001974"/>
    </source>
</evidence>
<evidence type="ECO:0000256" key="5">
    <source>
        <dbReference type="ARBA" id="ARBA00023002"/>
    </source>
</evidence>
<protein>
    <submittedName>
        <fullName evidence="11">Glutathione reductase (NADPH)</fullName>
        <ecNumber evidence="11">1.8.1.7</ecNumber>
    </submittedName>
</protein>
<dbReference type="Gene3D" id="3.30.390.30">
    <property type="match status" value="1"/>
</dbReference>
<dbReference type="PANTHER" id="PTHR42737">
    <property type="entry name" value="GLUTATHIONE REDUCTASE"/>
    <property type="match status" value="1"/>
</dbReference>
<evidence type="ECO:0000256" key="8">
    <source>
        <dbReference type="RuleBase" id="RU003691"/>
    </source>
</evidence>
<evidence type="ECO:0000313" key="12">
    <source>
        <dbReference type="Proteomes" id="UP001184230"/>
    </source>
</evidence>
<evidence type="ECO:0000259" key="9">
    <source>
        <dbReference type="Pfam" id="PF02852"/>
    </source>
</evidence>
<organism evidence="11 12">
    <name type="scientific">Variovorax soli</name>
    <dbReference type="NCBI Taxonomy" id="376815"/>
    <lineage>
        <taxon>Bacteria</taxon>
        <taxon>Pseudomonadati</taxon>
        <taxon>Pseudomonadota</taxon>
        <taxon>Betaproteobacteria</taxon>
        <taxon>Burkholderiales</taxon>
        <taxon>Comamonadaceae</taxon>
        <taxon>Variovorax</taxon>
    </lineage>
</organism>
<comment type="caution">
    <text evidence="11">The sequence shown here is derived from an EMBL/GenBank/DDBJ whole genome shotgun (WGS) entry which is preliminary data.</text>
</comment>
<evidence type="ECO:0000313" key="11">
    <source>
        <dbReference type="EMBL" id="MDR6535921.1"/>
    </source>
</evidence>
<dbReference type="PRINTS" id="PR00411">
    <property type="entry name" value="PNDRDTASEI"/>
</dbReference>
<evidence type="ECO:0000256" key="3">
    <source>
        <dbReference type="ARBA" id="ARBA00022630"/>
    </source>
</evidence>
<dbReference type="InterPro" id="IPR016156">
    <property type="entry name" value="FAD/NAD-linked_Rdtase_dimer_sf"/>
</dbReference>
<dbReference type="InterPro" id="IPR012999">
    <property type="entry name" value="Pyr_OxRdtase_I_AS"/>
</dbReference>
<dbReference type="EMBL" id="JAVDRF010000003">
    <property type="protein sequence ID" value="MDR6535921.1"/>
    <property type="molecule type" value="Genomic_DNA"/>
</dbReference>
<dbReference type="NCBIfam" id="NF004776">
    <property type="entry name" value="PRK06116.1"/>
    <property type="match status" value="1"/>
</dbReference>
<comment type="similarity">
    <text evidence="2 8">Belongs to the class-I pyridine nucleotide-disulfide oxidoreductase family.</text>
</comment>
<dbReference type="InterPro" id="IPR046952">
    <property type="entry name" value="GSHR/TRXR-like"/>
</dbReference>
<dbReference type="PANTHER" id="PTHR42737:SF2">
    <property type="entry name" value="GLUTATHIONE REDUCTASE"/>
    <property type="match status" value="1"/>
</dbReference>
<dbReference type="Pfam" id="PF02852">
    <property type="entry name" value="Pyr_redox_dim"/>
    <property type="match status" value="1"/>
</dbReference>
<evidence type="ECO:0000256" key="2">
    <source>
        <dbReference type="ARBA" id="ARBA00007532"/>
    </source>
</evidence>
<name>A0ABU1NDH1_9BURK</name>
<accession>A0ABU1NDH1</accession>
<keyword evidence="6" id="KW-1015">Disulfide bond</keyword>
<dbReference type="PROSITE" id="PS00076">
    <property type="entry name" value="PYRIDINE_REDOX_1"/>
    <property type="match status" value="1"/>
</dbReference>
<dbReference type="RefSeq" id="WP_309900451.1">
    <property type="nucleotide sequence ID" value="NZ_JAVDRF010000003.1"/>
</dbReference>
<dbReference type="InterPro" id="IPR036188">
    <property type="entry name" value="FAD/NAD-bd_sf"/>
</dbReference>
<dbReference type="PIRSF" id="PIRSF000350">
    <property type="entry name" value="Mercury_reductase_MerA"/>
    <property type="match status" value="1"/>
</dbReference>
<dbReference type="PRINTS" id="PR00368">
    <property type="entry name" value="FADPNR"/>
</dbReference>
<dbReference type="GO" id="GO:0004362">
    <property type="term" value="F:glutathione-disulfide reductase (NADPH) activity"/>
    <property type="evidence" value="ECO:0007669"/>
    <property type="project" value="UniProtKB-EC"/>
</dbReference>
<dbReference type="Pfam" id="PF07992">
    <property type="entry name" value="Pyr_redox_2"/>
    <property type="match status" value="1"/>
</dbReference>
<dbReference type="Gene3D" id="3.50.50.60">
    <property type="entry name" value="FAD/NAD(P)-binding domain"/>
    <property type="match status" value="2"/>
</dbReference>
<keyword evidence="3 8" id="KW-0285">Flavoprotein</keyword>
<dbReference type="InterPro" id="IPR004099">
    <property type="entry name" value="Pyr_nucl-diS_OxRdtase_dimer"/>
</dbReference>
<reference evidence="11 12" key="1">
    <citation type="submission" date="2023-07" db="EMBL/GenBank/DDBJ databases">
        <title>Sorghum-associated microbial communities from plants grown in Nebraska, USA.</title>
        <authorList>
            <person name="Schachtman D."/>
        </authorList>
    </citation>
    <scope>NUCLEOTIDE SEQUENCE [LARGE SCALE GENOMIC DNA]</scope>
    <source>
        <strain evidence="11 12">DS1781</strain>
    </source>
</reference>
<gene>
    <name evidence="11" type="ORF">J2739_001691</name>
</gene>
<dbReference type="InterPro" id="IPR001100">
    <property type="entry name" value="Pyr_nuc-diS_OxRdtase"/>
</dbReference>
<sequence length="452" mass="48615">MRTFDFDLFVIGGGSGGVRAARMAAQRGARVALAECAELGGTCVNVGCIPKKLYSYAAGYAESFEEAPGYGWTLDGPPRFDWRRLKANRAREIARLNGVYRGLLEGAGVTLIQGWACLADAHTVQIGEKKHTARHILVATGGMPFVPELKGREHVVVSDAMFDLDPFPERLLVVGGGYIACEFASIFNGLGAKVTQLYRGPHLLNGFDEDVRQFLAKEMGRAGVDIRVNSEIGMITRQESGLCALSSRGVRTEADVILYATGRVPNTQGLGLEAAGVELDPRGGVVVDAHYRSSVPSILAVGDVSTTQQLTPVALAEAMVVVDMLFGQGPRELDYEFTPTAVFTHPNIGTCGYTEAEARAKFGKVRVFSSEFKALRHTLSQSGERTFMKLVVEQATDRVVGLHMVGPDAGEVVQGFAVAMRAGATKRVFDSTIGIHPTVAEEFVTMREPMPG</sequence>
<dbReference type="Proteomes" id="UP001184230">
    <property type="component" value="Unassembled WGS sequence"/>
</dbReference>
<keyword evidence="7 8" id="KW-0676">Redox-active center</keyword>
<dbReference type="SUPFAM" id="SSF51905">
    <property type="entry name" value="FAD/NAD(P)-binding domain"/>
    <property type="match status" value="1"/>
</dbReference>
<dbReference type="InterPro" id="IPR023753">
    <property type="entry name" value="FAD/NAD-binding_dom"/>
</dbReference>
<evidence type="ECO:0000256" key="6">
    <source>
        <dbReference type="ARBA" id="ARBA00023157"/>
    </source>
</evidence>
<keyword evidence="4 8" id="KW-0274">FAD</keyword>
<dbReference type="SUPFAM" id="SSF55424">
    <property type="entry name" value="FAD/NAD-linked reductases, dimerisation (C-terminal) domain"/>
    <property type="match status" value="1"/>
</dbReference>
<evidence type="ECO:0000256" key="4">
    <source>
        <dbReference type="ARBA" id="ARBA00022827"/>
    </source>
</evidence>
<feature type="domain" description="Pyridine nucleotide-disulphide oxidoreductase dimerisation" evidence="9">
    <location>
        <begin position="338"/>
        <end position="446"/>
    </location>
</feature>
<evidence type="ECO:0000259" key="10">
    <source>
        <dbReference type="Pfam" id="PF07992"/>
    </source>
</evidence>
<feature type="domain" description="FAD/NAD(P)-binding" evidence="10">
    <location>
        <begin position="6"/>
        <end position="318"/>
    </location>
</feature>
<keyword evidence="12" id="KW-1185">Reference proteome</keyword>